<protein>
    <submittedName>
        <fullName evidence="1">Uncharacterized protein</fullName>
    </submittedName>
</protein>
<organism evidence="1 2">
    <name type="scientific">Gordonia phage Ruthy</name>
    <dbReference type="NCBI Taxonomy" id="2250323"/>
    <lineage>
        <taxon>Viruses</taxon>
        <taxon>Duplodnaviria</taxon>
        <taxon>Heunggongvirae</taxon>
        <taxon>Uroviricota</taxon>
        <taxon>Caudoviricetes</taxon>
        <taxon>Ruthyvirus</taxon>
        <taxon>Ruthyvirus ruthy</taxon>
    </lineage>
</organism>
<gene>
    <name evidence="1" type="primary">67</name>
    <name evidence="1" type="ORF">SEA_RUTHY_67</name>
</gene>
<dbReference type="Proteomes" id="UP000259467">
    <property type="component" value="Segment"/>
</dbReference>
<dbReference type="KEGG" id="vg:54997891"/>
<sequence>MPETKKITGDIFVKFTDGHSETFRQSTATVYTLSGVLHITDAQNVEFLYSQAYWGSISTESPTPAKKATRLR</sequence>
<name>A0A345L5H8_9CAUD</name>
<reference evidence="2" key="1">
    <citation type="submission" date="2018-06" db="EMBL/GenBank/DDBJ databases">
        <authorList>
            <person name="Zhirakovskaya E."/>
        </authorList>
    </citation>
    <scope>NUCLEOTIDE SEQUENCE [LARGE SCALE GENOMIC DNA]</scope>
</reference>
<dbReference type="RefSeq" id="YP_009807016.1">
    <property type="nucleotide sequence ID" value="NC_048019.1"/>
</dbReference>
<proteinExistence type="predicted"/>
<keyword evidence="2" id="KW-1185">Reference proteome</keyword>
<accession>A0A345L5H8</accession>
<dbReference type="GeneID" id="54997891"/>
<evidence type="ECO:0000313" key="1">
    <source>
        <dbReference type="EMBL" id="AXH50530.1"/>
    </source>
</evidence>
<evidence type="ECO:0000313" key="2">
    <source>
        <dbReference type="Proteomes" id="UP000259467"/>
    </source>
</evidence>
<dbReference type="EMBL" id="MH536826">
    <property type="protein sequence ID" value="AXH50530.1"/>
    <property type="molecule type" value="Genomic_DNA"/>
</dbReference>